<evidence type="ECO:0000313" key="3">
    <source>
        <dbReference type="Proteomes" id="UP001165121"/>
    </source>
</evidence>
<proteinExistence type="predicted"/>
<reference evidence="2" key="1">
    <citation type="submission" date="2023-04" db="EMBL/GenBank/DDBJ databases">
        <title>Phytophthora fragariaefolia NBRC 109709.</title>
        <authorList>
            <person name="Ichikawa N."/>
            <person name="Sato H."/>
            <person name="Tonouchi N."/>
        </authorList>
    </citation>
    <scope>NUCLEOTIDE SEQUENCE</scope>
    <source>
        <strain evidence="2">NBRC 109709</strain>
    </source>
</reference>
<dbReference type="EMBL" id="BSXT01000637">
    <property type="protein sequence ID" value="GMF31524.1"/>
    <property type="molecule type" value="Genomic_DNA"/>
</dbReference>
<feature type="compositionally biased region" description="Basic and acidic residues" evidence="1">
    <location>
        <begin position="1"/>
        <end position="17"/>
    </location>
</feature>
<evidence type="ECO:0000256" key="1">
    <source>
        <dbReference type="SAM" id="MobiDB-lite"/>
    </source>
</evidence>
<name>A0A9W6UEB4_9STRA</name>
<feature type="region of interest" description="Disordered" evidence="1">
    <location>
        <begin position="1"/>
        <end position="25"/>
    </location>
</feature>
<keyword evidence="3" id="KW-1185">Reference proteome</keyword>
<comment type="caution">
    <text evidence="2">The sequence shown here is derived from an EMBL/GenBank/DDBJ whole genome shotgun (WGS) entry which is preliminary data.</text>
</comment>
<dbReference type="OrthoDB" id="73990at2759"/>
<dbReference type="AlphaFoldDB" id="A0A9W6UEB4"/>
<sequence>MRHEPDKHEATGTRPSERNSASDPHFLPVNAAKLTQSLIGLSDEQRQVLEKELDRTDEDALLVLRFNPNWQGQFAVGTVCDAIATFGMRGRARRDAGEGCHRWIFHFDHYQDIEPCRNAIQLAYPEAFALPTSAVTTAVAAGVTAGAAAAAVIANLPTESLAYAVATNKIAIRQDDAGTLHFFYQLS</sequence>
<gene>
    <name evidence="2" type="ORF">Pfra01_000725900</name>
</gene>
<evidence type="ECO:0000313" key="2">
    <source>
        <dbReference type="EMBL" id="GMF31524.1"/>
    </source>
</evidence>
<dbReference type="Proteomes" id="UP001165121">
    <property type="component" value="Unassembled WGS sequence"/>
</dbReference>
<organism evidence="2 3">
    <name type="scientific">Phytophthora fragariaefolia</name>
    <dbReference type="NCBI Taxonomy" id="1490495"/>
    <lineage>
        <taxon>Eukaryota</taxon>
        <taxon>Sar</taxon>
        <taxon>Stramenopiles</taxon>
        <taxon>Oomycota</taxon>
        <taxon>Peronosporomycetes</taxon>
        <taxon>Peronosporales</taxon>
        <taxon>Peronosporaceae</taxon>
        <taxon>Phytophthora</taxon>
    </lineage>
</organism>
<protein>
    <submittedName>
        <fullName evidence="2">Unnamed protein product</fullName>
    </submittedName>
</protein>
<accession>A0A9W6UEB4</accession>